<feature type="domain" description="Tail length tape measure" evidence="3">
    <location>
        <begin position="419"/>
        <end position="513"/>
    </location>
</feature>
<dbReference type="Pfam" id="PF06120">
    <property type="entry name" value="Phage_HK97_TLTM"/>
    <property type="match status" value="1"/>
</dbReference>
<dbReference type="InterPro" id="IPR009302">
    <property type="entry name" value="Tail_length_tape_measure"/>
</dbReference>
<evidence type="ECO:0000313" key="5">
    <source>
        <dbReference type="EMBL" id="EDU58740.1"/>
    </source>
</evidence>
<dbReference type="EMBL" id="ABJD02000101">
    <property type="protein sequence ID" value="EDU58740.1"/>
    <property type="molecule type" value="Genomic_DNA"/>
</dbReference>
<accession>A0AA87CSK5</accession>
<sequence length="1158" mass="124467">MSTNLGEIVYDVSMDVQQLLVSQRVLEQRLGRLDSSFDRTSRSVDNASESMFSFSKAAMAVTSAISAGVIINAVDEWGQMAARIKMALDSAEGSIEKYGEIQKRFLEISNRNGKAVEITQEIYAGSASAMKELGYNTEQTIDYIESLSSAFTLNATSAMQTESATNALNRAMVTGVLRGNDWHSVLNAMPSVVGNIAKELSKLRGGVKVTENDVKKMAMTTGVSMKLFIDSMRGAKDENNALADSMDNTVADGFTKLANSAKAYFGELNQGLGVTRTMSAGFAVLSENFDKVASAAAIAAIVIGSRYATSLSASVKAKFSDIAASTAQAKATHQAALADQYAATTKVRKTWADKQAALAAVASAQESYQAAKGSSAEALALDNLIAKKRIATNASIAHAQAEKAEAAAIANTEAAARAASFGVNALKSGLALLGGPLGVAMLAGGALLYFWQEAETAKQKALDFADAIEELKNKIKEMSYESLKGAIADANDSIDEQKKVIEELEDELEGLRTKYKYLKTDYRGFVDVSSKLADTQRKVDQKTRDLKEAQDKLARTTKFVTMATEEMTSKVSDATSVFTESISKGNSLAQSVGLLAAKLYEAADAQRDLNDAQGEMPKTEAGEKYIQSLKDQNKLLEIQDKKKRAITKAEIEAKKVTENPKQIEEVKKLAEKNYELAEAERKRESATKKSTSSDESEAKKRATQLVELANANKVAALETKGLHREAAILEAVLKLGKKATEQQIAEITELAGKEFDLKQAIKDREDAYKQNLGLQAAREQKLALEQLDRQLNANLITEEMYHKRKYEIASEYANKIAEIKVNSTVNNIEENRAKFDPIQALANEQAKKLVMMENFHKQEQALLEEAYAKQQMTHEQFTAAKEATDAQYLMLRTASQNEFNKQMTEAGWQILRQQNLGFEMLAGAIDSFSGNASNALTGIITGSMSAEEALRSMGSTILNTLVNSFVQMGVEMVKNFILSQTLGKASAMAAAATATAGGAAALAAWTPAAIAASIATLGTASATGLTAFQTAMAGGQMASKLSGMGTQAVGMAFGGARENGGSVSADKYYRVGENGKPEIFKASTGKQYMIPGDNGRVISNKDIGGGSGGGATIYQENHFTIHTTNGIDDATMKKMQEMMKTTALLQIKDQKRPGGMLS</sequence>
<comment type="caution">
    <text evidence="5">The sequence shown here is derived from an EMBL/GenBank/DDBJ whole genome shotgun (WGS) entry which is preliminary data.</text>
</comment>
<dbReference type="Pfam" id="PF20155">
    <property type="entry name" value="TMP_3"/>
    <property type="match status" value="1"/>
</dbReference>
<evidence type="ECO:0000313" key="6">
    <source>
        <dbReference type="Proteomes" id="UP000004506"/>
    </source>
</evidence>
<dbReference type="RefSeq" id="WP_004918467.1">
    <property type="nucleotide sequence ID" value="NZ_DS607663.1"/>
</dbReference>
<feature type="region of interest" description="Disordered" evidence="2">
    <location>
        <begin position="677"/>
        <end position="699"/>
    </location>
</feature>
<reference evidence="5 6" key="3">
    <citation type="submission" date="2008-05" db="EMBL/GenBank/DDBJ databases">
        <authorList>
            <person name="Fulton L."/>
            <person name="Clifton S."/>
            <person name="Fulton B."/>
            <person name="Xu J."/>
            <person name="Minx P."/>
            <person name="Pepin K.H."/>
            <person name="Johnson M."/>
            <person name="Thiruvilangam P."/>
            <person name="Bhonagiri V."/>
            <person name="Nash W.E."/>
            <person name="Mardis E.R."/>
            <person name="Wilson R.K."/>
        </authorList>
    </citation>
    <scope>NUCLEOTIDE SEQUENCE [LARGE SCALE GENOMIC DNA]</scope>
    <source>
        <strain evidence="5 6">ATCC 25827</strain>
    </source>
</reference>
<dbReference type="NCBIfam" id="TIGR02675">
    <property type="entry name" value="tape_meas_nterm"/>
    <property type="match status" value="1"/>
</dbReference>
<evidence type="ECO:0000256" key="1">
    <source>
        <dbReference type="SAM" id="Coils"/>
    </source>
</evidence>
<evidence type="ECO:0000259" key="4">
    <source>
        <dbReference type="Pfam" id="PF20155"/>
    </source>
</evidence>
<feature type="domain" description="Tape measure protein N-terminal" evidence="4">
    <location>
        <begin position="70"/>
        <end position="270"/>
    </location>
</feature>
<proteinExistence type="predicted"/>
<dbReference type="InterPro" id="IPR013491">
    <property type="entry name" value="Tape_meas_N"/>
</dbReference>
<evidence type="ECO:0000259" key="3">
    <source>
        <dbReference type="Pfam" id="PF06120"/>
    </source>
</evidence>
<reference evidence="6" key="1">
    <citation type="submission" date="2008-04" db="EMBL/GenBank/DDBJ databases">
        <title>Draft genome sequence of Providencia stuartii (ATCC 25827).</title>
        <authorList>
            <person name="Sudarsanam P."/>
            <person name="Ley R."/>
            <person name="Guruge J."/>
            <person name="Turnbaugh P.J."/>
            <person name="Mahowald M."/>
            <person name="Liep D."/>
            <person name="Gordon J."/>
        </authorList>
    </citation>
    <scope>NUCLEOTIDE SEQUENCE [LARGE SCALE GENOMIC DNA]</scope>
    <source>
        <strain evidence="6">ATCC 25827</strain>
    </source>
</reference>
<reference evidence="6" key="2">
    <citation type="submission" date="2008-04" db="EMBL/GenBank/DDBJ databases">
        <title>Draft genome sequence of Providencia stuartii(ATCC 25827).</title>
        <authorList>
            <person name="Sudarsanam P."/>
            <person name="Ley R."/>
            <person name="Guruge J."/>
            <person name="Turnbaugh P.J."/>
            <person name="Mahowald M."/>
            <person name="Liep D."/>
            <person name="Gordon J."/>
        </authorList>
    </citation>
    <scope>NUCLEOTIDE SEQUENCE [LARGE SCALE GENOMIC DNA]</scope>
    <source>
        <strain evidence="6">ATCC 25827</strain>
    </source>
</reference>
<feature type="compositionally biased region" description="Basic and acidic residues" evidence="2">
    <location>
        <begin position="677"/>
        <end position="687"/>
    </location>
</feature>
<organism evidence="5 6">
    <name type="scientific">Providencia stuartii ATCC 25827</name>
    <dbReference type="NCBI Taxonomy" id="471874"/>
    <lineage>
        <taxon>Bacteria</taxon>
        <taxon>Pseudomonadati</taxon>
        <taxon>Pseudomonadota</taxon>
        <taxon>Gammaproteobacteria</taxon>
        <taxon>Enterobacterales</taxon>
        <taxon>Morganellaceae</taxon>
        <taxon>Providencia</taxon>
    </lineage>
</organism>
<evidence type="ECO:0000256" key="2">
    <source>
        <dbReference type="SAM" id="MobiDB-lite"/>
    </source>
</evidence>
<protein>
    <submittedName>
        <fullName evidence="5">Tape measure domain protein</fullName>
    </submittedName>
</protein>
<dbReference type="AlphaFoldDB" id="A0AA87CSK5"/>
<dbReference type="Proteomes" id="UP000004506">
    <property type="component" value="Unassembled WGS sequence"/>
</dbReference>
<feature type="coiled-coil region" evidence="1">
    <location>
        <begin position="454"/>
        <end position="552"/>
    </location>
</feature>
<gene>
    <name evidence="5" type="ORF">PROSTU_01917</name>
</gene>
<name>A0AA87CSK5_PROST</name>
<keyword evidence="1" id="KW-0175">Coiled coil</keyword>